<name>A0A8T2UE64_CERRI</name>
<comment type="caution">
    <text evidence="5">The sequence shown here is derived from an EMBL/GenBank/DDBJ whole genome shotgun (WGS) entry which is preliminary data.</text>
</comment>
<keyword evidence="2 3" id="KW-1015">Disulfide bond</keyword>
<gene>
    <name evidence="5" type="ORF">KP509_07G007300</name>
</gene>
<dbReference type="OMA" id="PISICPR"/>
<dbReference type="InterPro" id="IPR017949">
    <property type="entry name" value="Thaumatin_CS"/>
</dbReference>
<evidence type="ECO:0000256" key="3">
    <source>
        <dbReference type="PIRSR" id="PIRSR002703-1"/>
    </source>
</evidence>
<dbReference type="Proteomes" id="UP000825935">
    <property type="component" value="Chromosome 7"/>
</dbReference>
<dbReference type="AlphaFoldDB" id="A0A8T2UE64"/>
<feature type="disulfide bond" evidence="3">
    <location>
        <begin position="173"/>
        <end position="190"/>
    </location>
</feature>
<dbReference type="SUPFAM" id="SSF49870">
    <property type="entry name" value="Osmotin, thaumatin-like protein"/>
    <property type="match status" value="1"/>
</dbReference>
<evidence type="ECO:0000313" key="5">
    <source>
        <dbReference type="EMBL" id="KAH7432083.1"/>
    </source>
</evidence>
<dbReference type="OrthoDB" id="430315at2759"/>
<dbReference type="InterPro" id="IPR037176">
    <property type="entry name" value="Osmotin/thaumatin-like_sf"/>
</dbReference>
<dbReference type="PRINTS" id="PR00347">
    <property type="entry name" value="THAUMATIN"/>
</dbReference>
<evidence type="ECO:0000313" key="6">
    <source>
        <dbReference type="Proteomes" id="UP000825935"/>
    </source>
</evidence>
<evidence type="ECO:0000256" key="2">
    <source>
        <dbReference type="ARBA" id="ARBA00023157"/>
    </source>
</evidence>
<dbReference type="Gene3D" id="2.60.110.10">
    <property type="entry name" value="Thaumatin"/>
    <property type="match status" value="1"/>
</dbReference>
<dbReference type="PROSITE" id="PS00316">
    <property type="entry name" value="THAUMATIN_1"/>
    <property type="match status" value="1"/>
</dbReference>
<feature type="disulfide bond" evidence="3">
    <location>
        <begin position="90"/>
        <end position="100"/>
    </location>
</feature>
<comment type="similarity">
    <text evidence="1">Belongs to the thaumatin family.</text>
</comment>
<feature type="disulfide bond" evidence="3">
    <location>
        <begin position="165"/>
        <end position="227"/>
    </location>
</feature>
<feature type="disulfide bond" evidence="3">
    <location>
        <begin position="204"/>
        <end position="214"/>
    </location>
</feature>
<protein>
    <recommendedName>
        <fullName evidence="7">Thaumatin-like protein</fullName>
    </recommendedName>
</protein>
<dbReference type="SMART" id="SM00205">
    <property type="entry name" value="THN"/>
    <property type="match status" value="1"/>
</dbReference>
<feature type="disulfide bond" evidence="3">
    <location>
        <begin position="160"/>
        <end position="244"/>
    </location>
</feature>
<dbReference type="PANTHER" id="PTHR31048">
    <property type="entry name" value="OS03G0233200 PROTEIN"/>
    <property type="match status" value="1"/>
</dbReference>
<dbReference type="CDD" id="cd09218">
    <property type="entry name" value="TLP-PA"/>
    <property type="match status" value="1"/>
</dbReference>
<feature type="disulfide bond" evidence="3">
    <location>
        <begin position="105"/>
        <end position="111"/>
    </location>
</feature>
<accession>A0A8T2UE64</accession>
<evidence type="ECO:0000256" key="4">
    <source>
        <dbReference type="SAM" id="SignalP"/>
    </source>
</evidence>
<dbReference type="Pfam" id="PF00314">
    <property type="entry name" value="Thaumatin"/>
    <property type="match status" value="1"/>
</dbReference>
<feature type="disulfide bond" evidence="3">
    <location>
        <begin position="194"/>
        <end position="203"/>
    </location>
</feature>
<evidence type="ECO:0008006" key="7">
    <source>
        <dbReference type="Google" id="ProtNLM"/>
    </source>
</evidence>
<organism evidence="5 6">
    <name type="scientific">Ceratopteris richardii</name>
    <name type="common">Triangle waterfern</name>
    <dbReference type="NCBI Taxonomy" id="49495"/>
    <lineage>
        <taxon>Eukaryota</taxon>
        <taxon>Viridiplantae</taxon>
        <taxon>Streptophyta</taxon>
        <taxon>Embryophyta</taxon>
        <taxon>Tracheophyta</taxon>
        <taxon>Polypodiopsida</taxon>
        <taxon>Polypodiidae</taxon>
        <taxon>Polypodiales</taxon>
        <taxon>Pteridineae</taxon>
        <taxon>Pteridaceae</taxon>
        <taxon>Parkerioideae</taxon>
        <taxon>Ceratopteris</taxon>
    </lineage>
</organism>
<sequence>MASASFSSLLLLLCCCFAVFVFDIDFVHGNGGSSGHRNLQFVNKCKEEVWVGALGSSVLNGGGWAMAPGEVVMVQAPAGWHGRFWGRTGCSFNHYGVGKCETGDCGGLAQCGGIGGQPPATLAELSLGPPLDYYDVSLVDGYNLRVSVQPRGSQRGSRTCRPAGCNVDVNAMCPAALRVAKRGSSGVVACRSACTAFSRPEFCCTGAYAQPSSCRPSYYSRLFKRACPRAYSYAFDDPSSIFTCSKPHSYLISFCS</sequence>
<keyword evidence="6" id="KW-1185">Reference proteome</keyword>
<evidence type="ECO:0000256" key="1">
    <source>
        <dbReference type="ARBA" id="ARBA00010607"/>
    </source>
</evidence>
<feature type="signal peptide" evidence="4">
    <location>
        <begin position="1"/>
        <end position="29"/>
    </location>
</feature>
<dbReference type="InterPro" id="IPR001938">
    <property type="entry name" value="Thaumatin"/>
</dbReference>
<keyword evidence="4" id="KW-0732">Signal</keyword>
<dbReference type="EMBL" id="CM035412">
    <property type="protein sequence ID" value="KAH7432083.1"/>
    <property type="molecule type" value="Genomic_DNA"/>
</dbReference>
<feature type="disulfide bond" evidence="3">
    <location>
        <begin position="45"/>
        <end position="255"/>
    </location>
</feature>
<proteinExistence type="inferred from homology"/>
<feature type="chain" id="PRO_5035803689" description="Thaumatin-like protein" evidence="4">
    <location>
        <begin position="30"/>
        <end position="256"/>
    </location>
</feature>
<dbReference type="PIRSF" id="PIRSF002703">
    <property type="entry name" value="Thaumatin"/>
    <property type="match status" value="1"/>
</dbReference>
<dbReference type="FunFam" id="2.60.110.10:FF:000002">
    <property type="entry name" value="Thaumatin-like protein 1a"/>
    <property type="match status" value="1"/>
</dbReference>
<reference evidence="5" key="1">
    <citation type="submission" date="2021-08" db="EMBL/GenBank/DDBJ databases">
        <title>WGS assembly of Ceratopteris richardii.</title>
        <authorList>
            <person name="Marchant D.B."/>
            <person name="Chen G."/>
            <person name="Jenkins J."/>
            <person name="Shu S."/>
            <person name="Leebens-Mack J."/>
            <person name="Grimwood J."/>
            <person name="Schmutz J."/>
            <person name="Soltis P."/>
            <person name="Soltis D."/>
            <person name="Chen Z.-H."/>
        </authorList>
    </citation>
    <scope>NUCLEOTIDE SEQUENCE</scope>
    <source>
        <strain evidence="5">Whitten #5841</strain>
        <tissue evidence="5">Leaf</tissue>
    </source>
</reference>
<dbReference type="PROSITE" id="PS51367">
    <property type="entry name" value="THAUMATIN_2"/>
    <property type="match status" value="1"/>
</dbReference>